<evidence type="ECO:0000256" key="15">
    <source>
        <dbReference type="ARBA" id="ARBA00049551"/>
    </source>
</evidence>
<reference evidence="17" key="1">
    <citation type="journal article" date="2018" name="J. Hered.">
        <title>One hundred mitochondrial genomes of cicadas.</title>
        <authorList>
            <person name="Lukasik P."/>
            <person name="Chong R.A."/>
            <person name="Nazario K."/>
            <person name="Matsuura Y."/>
            <person name="Bublitz D."/>
            <person name="Campbell M.A."/>
            <person name="Meyer M."/>
            <person name="Van Leuven J.T."/>
            <person name="Pessacq P."/>
            <person name="Veloso C."/>
            <person name="Simon C."/>
            <person name="McCutcheon J.P."/>
        </authorList>
    </citation>
    <scope>NUCLEOTIDE SEQUENCE</scope>
    <source>
        <strain evidence="17">KIKMUT</strain>
        <tissue evidence="17">Bacteriome</tissue>
    </source>
</reference>
<evidence type="ECO:0000256" key="13">
    <source>
        <dbReference type="ARBA" id="ARBA00023136"/>
    </source>
</evidence>
<feature type="transmembrane region" description="Helical" evidence="16">
    <location>
        <begin position="21"/>
        <end position="44"/>
    </location>
</feature>
<evidence type="ECO:0000256" key="2">
    <source>
        <dbReference type="ARBA" id="ARBA00005698"/>
    </source>
</evidence>
<keyword evidence="8" id="KW-1278">Translocase</keyword>
<accession>A0A3Q8GD42</accession>
<keyword evidence="5" id="KW-0813">Transport</keyword>
<evidence type="ECO:0000256" key="10">
    <source>
        <dbReference type="ARBA" id="ARBA00022989"/>
    </source>
</evidence>
<gene>
    <name evidence="17" type="primary">nad6</name>
</gene>
<keyword evidence="11" id="KW-0520">NAD</keyword>
<dbReference type="AlphaFoldDB" id="A0A3Q8GD42"/>
<keyword evidence="7 16" id="KW-0812">Transmembrane</keyword>
<evidence type="ECO:0000256" key="14">
    <source>
        <dbReference type="ARBA" id="ARBA00031019"/>
    </source>
</evidence>
<dbReference type="PANTHER" id="PTHR11435:SF1">
    <property type="entry name" value="NADH-UBIQUINONE OXIDOREDUCTASE CHAIN 6"/>
    <property type="match status" value="1"/>
</dbReference>
<dbReference type="EMBL" id="MG737737">
    <property type="protein sequence ID" value="AWV83455.1"/>
    <property type="molecule type" value="Genomic_DNA"/>
</dbReference>
<evidence type="ECO:0000256" key="5">
    <source>
        <dbReference type="ARBA" id="ARBA00022448"/>
    </source>
</evidence>
<evidence type="ECO:0000256" key="16">
    <source>
        <dbReference type="SAM" id="Phobius"/>
    </source>
</evidence>
<keyword evidence="9" id="KW-0249">Electron transport</keyword>
<evidence type="ECO:0000313" key="17">
    <source>
        <dbReference type="EMBL" id="AWV83455.1"/>
    </source>
</evidence>
<evidence type="ECO:0000256" key="8">
    <source>
        <dbReference type="ARBA" id="ARBA00022967"/>
    </source>
</evidence>
<comment type="subcellular location">
    <subcellularLocation>
        <location evidence="1">Mitochondrion membrane</location>
        <topology evidence="1">Multi-pass membrane protein</topology>
    </subcellularLocation>
</comment>
<comment type="catalytic activity">
    <reaction evidence="15">
        <text>a ubiquinone + NADH + 5 H(+)(in) = a ubiquinol + NAD(+) + 4 H(+)(out)</text>
        <dbReference type="Rhea" id="RHEA:29091"/>
        <dbReference type="Rhea" id="RHEA-COMP:9565"/>
        <dbReference type="Rhea" id="RHEA-COMP:9566"/>
        <dbReference type="ChEBI" id="CHEBI:15378"/>
        <dbReference type="ChEBI" id="CHEBI:16389"/>
        <dbReference type="ChEBI" id="CHEBI:17976"/>
        <dbReference type="ChEBI" id="CHEBI:57540"/>
        <dbReference type="ChEBI" id="CHEBI:57945"/>
        <dbReference type="EC" id="7.1.1.2"/>
    </reaction>
</comment>
<keyword evidence="6" id="KW-0679">Respiratory chain</keyword>
<evidence type="ECO:0000256" key="6">
    <source>
        <dbReference type="ARBA" id="ARBA00022660"/>
    </source>
</evidence>
<name>A0A3Q8GD42_9HEMI</name>
<dbReference type="GO" id="GO:0008137">
    <property type="term" value="F:NADH dehydrogenase (ubiquinone) activity"/>
    <property type="evidence" value="ECO:0007669"/>
    <property type="project" value="UniProtKB-EC"/>
</dbReference>
<feature type="transmembrane region" description="Helical" evidence="16">
    <location>
        <begin position="50"/>
        <end position="71"/>
    </location>
</feature>
<dbReference type="EC" id="7.1.1.2" evidence="3"/>
<feature type="transmembrane region" description="Helical" evidence="16">
    <location>
        <begin position="124"/>
        <end position="151"/>
    </location>
</feature>
<evidence type="ECO:0000256" key="1">
    <source>
        <dbReference type="ARBA" id="ARBA00004225"/>
    </source>
</evidence>
<dbReference type="PANTHER" id="PTHR11435">
    <property type="entry name" value="NADH UBIQUINONE OXIDOREDUCTASE SUBUNIT ND6"/>
    <property type="match status" value="1"/>
</dbReference>
<keyword evidence="13 16" id="KW-0472">Membrane</keyword>
<proteinExistence type="inferred from homology"/>
<evidence type="ECO:0000256" key="12">
    <source>
        <dbReference type="ARBA" id="ARBA00023128"/>
    </source>
</evidence>
<keyword evidence="12 17" id="KW-0496">Mitochondrion</keyword>
<geneLocation type="mitochondrion" evidence="17"/>
<organism evidence="17">
    <name type="scientific">Kikihia muta</name>
    <dbReference type="NCBI Taxonomy" id="140081"/>
    <lineage>
        <taxon>Eukaryota</taxon>
        <taxon>Metazoa</taxon>
        <taxon>Ecdysozoa</taxon>
        <taxon>Arthropoda</taxon>
        <taxon>Hexapoda</taxon>
        <taxon>Insecta</taxon>
        <taxon>Pterygota</taxon>
        <taxon>Neoptera</taxon>
        <taxon>Paraneoptera</taxon>
        <taxon>Hemiptera</taxon>
        <taxon>Auchenorrhyncha</taxon>
        <taxon>Cicadoidea</taxon>
        <taxon>Cicadidae</taxon>
        <taxon>Cicadettinae</taxon>
        <taxon>Cicadettini</taxon>
        <taxon>Kikihia</taxon>
    </lineage>
</organism>
<feature type="transmembrane region" description="Helical" evidence="16">
    <location>
        <begin position="83"/>
        <end position="104"/>
    </location>
</feature>
<comment type="similarity">
    <text evidence="2">Belongs to the complex I subunit 6 family.</text>
</comment>
<evidence type="ECO:0000256" key="7">
    <source>
        <dbReference type="ARBA" id="ARBA00022692"/>
    </source>
</evidence>
<evidence type="ECO:0000256" key="9">
    <source>
        <dbReference type="ARBA" id="ARBA00022982"/>
    </source>
</evidence>
<evidence type="ECO:0000256" key="11">
    <source>
        <dbReference type="ARBA" id="ARBA00023027"/>
    </source>
</evidence>
<evidence type="ECO:0000256" key="4">
    <source>
        <dbReference type="ARBA" id="ARBA00021095"/>
    </source>
</evidence>
<dbReference type="InterPro" id="IPR050269">
    <property type="entry name" value="ComplexI_Subunit6"/>
</dbReference>
<sequence>MKIVMYLMIILSMNFIFMKHPLSMGLILMMQTILSCLICSFYLSCYLFSYILYLIFIGGMLILFMYMSSIASNEKFIYSIKLMMLNFLILILINFINMIDLKSLNIKSNIMAYMNHNNFMMSKLYIIPSGMMTLMLTIYLLFVLIIVINILTTNMLTLRSST</sequence>
<dbReference type="GO" id="GO:0031966">
    <property type="term" value="C:mitochondrial membrane"/>
    <property type="evidence" value="ECO:0007669"/>
    <property type="project" value="UniProtKB-SubCell"/>
</dbReference>
<keyword evidence="10 16" id="KW-1133">Transmembrane helix</keyword>
<protein>
    <recommendedName>
        <fullName evidence="4">NADH-ubiquinone oxidoreductase chain 6</fullName>
        <ecNumber evidence="3">7.1.1.2</ecNumber>
    </recommendedName>
    <alternativeName>
        <fullName evidence="14">NADH dehydrogenase subunit 6</fullName>
    </alternativeName>
</protein>
<evidence type="ECO:0000256" key="3">
    <source>
        <dbReference type="ARBA" id="ARBA00012944"/>
    </source>
</evidence>